<keyword evidence="1" id="KW-0472">Membrane</keyword>
<dbReference type="RefSeq" id="WP_317945227.1">
    <property type="nucleotide sequence ID" value="NZ_JAUBDI010000015.1"/>
</dbReference>
<protein>
    <submittedName>
        <fullName evidence="3">DUF4179 domain-containing protein</fullName>
    </submittedName>
</protein>
<reference evidence="3 4" key="1">
    <citation type="submission" date="2023-06" db="EMBL/GenBank/DDBJ databases">
        <title>Sporosarcina sp. nov., isolated from Korean traditional fermented seafood 'Jeotgal'.</title>
        <authorList>
            <person name="Yang A.I."/>
            <person name="Shin N.-R."/>
        </authorList>
    </citation>
    <scope>NUCLEOTIDE SEQUENCE [LARGE SCALE GENOMIC DNA]</scope>
    <source>
        <strain evidence="3 4">KCTC13119</strain>
    </source>
</reference>
<name>A0ABU4GBC6_9BACL</name>
<evidence type="ECO:0000259" key="2">
    <source>
        <dbReference type="Pfam" id="PF13786"/>
    </source>
</evidence>
<keyword evidence="4" id="KW-1185">Reference proteome</keyword>
<proteinExistence type="predicted"/>
<sequence length="421" mass="47281">MTELEKRFAEEKERLQEVKAPAELGDRLRYALEQTPVRRKRTMPKWIAVAVALLLVSVVSYNYNAFAYYGKKLFGFDEIMTGTLSQLNEEGRGQPVDGKLTFQDGSTLKLEGILSDENQFILYYTITNPAGVNANPDYYFTGVTGRLTDASIVSSVASLNDEGTELKGMQTFEPVSPFAKKLTVHLTENQKMGNVRDMAITFPYNPNAAMETVMKQAINGKVQVDQGTIYFDKIIATPSRTTVTGKLKVANFDRYPSALEGVQLMADGKVIEWRGSGTSTALNGQSFEIHYDALPEELEELKVVVDTFVGYTDVNELIPLDAINDESLFLNEKELLIKKVEKASDGIFITIATAEDVMLKGVSIQVNDKFTPLKTTVRQDTINRYKERMLLFEGDELPDALYIEGMHYEKKYDDKIDIKVK</sequence>
<keyword evidence="1" id="KW-0812">Transmembrane</keyword>
<gene>
    <name evidence="3" type="ORF">QT711_13925</name>
</gene>
<dbReference type="EMBL" id="JAUBDI010000015">
    <property type="protein sequence ID" value="MDW0114291.1"/>
    <property type="molecule type" value="Genomic_DNA"/>
</dbReference>
<dbReference type="Pfam" id="PF13786">
    <property type="entry name" value="DUF4179"/>
    <property type="match status" value="1"/>
</dbReference>
<evidence type="ECO:0000313" key="3">
    <source>
        <dbReference type="EMBL" id="MDW0114291.1"/>
    </source>
</evidence>
<dbReference type="Proteomes" id="UP001282284">
    <property type="component" value="Unassembled WGS sequence"/>
</dbReference>
<dbReference type="InterPro" id="IPR025436">
    <property type="entry name" value="DUF4179"/>
</dbReference>
<comment type="caution">
    <text evidence="3">The sequence shown here is derived from an EMBL/GenBank/DDBJ whole genome shotgun (WGS) entry which is preliminary data.</text>
</comment>
<keyword evidence="1" id="KW-1133">Transmembrane helix</keyword>
<organism evidence="3 4">
    <name type="scientific">Sporosarcina saromensis</name>
    <dbReference type="NCBI Taxonomy" id="359365"/>
    <lineage>
        <taxon>Bacteria</taxon>
        <taxon>Bacillati</taxon>
        <taxon>Bacillota</taxon>
        <taxon>Bacilli</taxon>
        <taxon>Bacillales</taxon>
        <taxon>Caryophanaceae</taxon>
        <taxon>Sporosarcina</taxon>
    </lineage>
</organism>
<feature type="transmembrane region" description="Helical" evidence="1">
    <location>
        <begin position="46"/>
        <end position="63"/>
    </location>
</feature>
<feature type="domain" description="DUF4179" evidence="2">
    <location>
        <begin position="39"/>
        <end position="127"/>
    </location>
</feature>
<evidence type="ECO:0000313" key="4">
    <source>
        <dbReference type="Proteomes" id="UP001282284"/>
    </source>
</evidence>
<accession>A0ABU4GBC6</accession>
<evidence type="ECO:0000256" key="1">
    <source>
        <dbReference type="SAM" id="Phobius"/>
    </source>
</evidence>